<comment type="similarity">
    <text evidence="1">Belongs to the virB8 family.</text>
</comment>
<dbReference type="SUPFAM" id="SSF54427">
    <property type="entry name" value="NTF2-like"/>
    <property type="match status" value="1"/>
</dbReference>
<keyword evidence="10" id="KW-1185">Reference proteome</keyword>
<dbReference type="RefSeq" id="WP_281932642.1">
    <property type="nucleotide sequence ID" value="NZ_AP027144.1"/>
</dbReference>
<geneLocation type="plasmid" evidence="9 10">
    <name>pSS37A-Re-2</name>
</geneLocation>
<dbReference type="InterPro" id="IPR032710">
    <property type="entry name" value="NTF2-like_dom_sf"/>
</dbReference>
<keyword evidence="5 7" id="KW-0472">Membrane</keyword>
<dbReference type="EMBL" id="AP027144">
    <property type="protein sequence ID" value="BDV36331.1"/>
    <property type="molecule type" value="Genomic_DNA"/>
</dbReference>
<keyword evidence="9" id="KW-0614">Plasmid</keyword>
<gene>
    <name evidence="9" type="ORF">SS37A_38610</name>
</gene>
<evidence type="ECO:0000256" key="5">
    <source>
        <dbReference type="ARBA" id="ARBA00023136"/>
    </source>
</evidence>
<dbReference type="InterPro" id="IPR007430">
    <property type="entry name" value="VirB8"/>
</dbReference>
<keyword evidence="3 7" id="KW-0812">Transmembrane</keyword>
<evidence type="ECO:0000313" key="10">
    <source>
        <dbReference type="Proteomes" id="UP001317629"/>
    </source>
</evidence>
<proteinExistence type="inferred from homology"/>
<dbReference type="InterPro" id="IPR026264">
    <property type="entry name" value="VirB8/PtlE"/>
</dbReference>
<evidence type="ECO:0000256" key="2">
    <source>
        <dbReference type="ARBA" id="ARBA00014420"/>
    </source>
</evidence>
<evidence type="ECO:0000256" key="1">
    <source>
        <dbReference type="ARBA" id="ARBA00011070"/>
    </source>
</evidence>
<evidence type="ECO:0000259" key="8">
    <source>
        <dbReference type="Pfam" id="PF04335"/>
    </source>
</evidence>
<evidence type="ECO:0000313" key="9">
    <source>
        <dbReference type="EMBL" id="BDV36331.1"/>
    </source>
</evidence>
<accession>A0ABN6VP40</accession>
<dbReference type="CDD" id="cd16424">
    <property type="entry name" value="VirB8"/>
    <property type="match status" value="1"/>
</dbReference>
<protein>
    <recommendedName>
        <fullName evidence="2">Type IV secretion system protein virB8</fullName>
    </recommendedName>
</protein>
<evidence type="ECO:0000256" key="6">
    <source>
        <dbReference type="ARBA" id="ARBA00037847"/>
    </source>
</evidence>
<evidence type="ECO:0000256" key="3">
    <source>
        <dbReference type="ARBA" id="ARBA00022692"/>
    </source>
</evidence>
<keyword evidence="4 7" id="KW-1133">Transmembrane helix</keyword>
<evidence type="ECO:0000256" key="7">
    <source>
        <dbReference type="SAM" id="Phobius"/>
    </source>
</evidence>
<feature type="domain" description="Bacterial virulence protein VirB8" evidence="8">
    <location>
        <begin position="23"/>
        <end position="240"/>
    </location>
</feature>
<dbReference type="Gene3D" id="3.10.450.230">
    <property type="entry name" value="VirB8 protein"/>
    <property type="match status" value="1"/>
</dbReference>
<dbReference type="PIRSF" id="PIRSF003299">
    <property type="entry name" value="VirB8_PtlE"/>
    <property type="match status" value="1"/>
</dbReference>
<evidence type="ECO:0000256" key="4">
    <source>
        <dbReference type="ARBA" id="ARBA00022989"/>
    </source>
</evidence>
<dbReference type="Pfam" id="PF04335">
    <property type="entry name" value="VirB8"/>
    <property type="match status" value="1"/>
</dbReference>
<comment type="subcellular location">
    <subcellularLocation>
        <location evidence="6">Endomembrane system</location>
        <topology evidence="6">Single-pass membrane protein</topology>
    </subcellularLocation>
</comment>
<feature type="transmembrane region" description="Helical" evidence="7">
    <location>
        <begin position="40"/>
        <end position="60"/>
    </location>
</feature>
<reference evidence="9 10" key="1">
    <citation type="journal article" date="2023" name="Int. J. Syst. Evol. Microbiol.">
        <title>Methylocystis iwaonis sp. nov., a type II methane-oxidizing bacterium from surface soil of a rice paddy field in Japan, and emended description of the genus Methylocystis (ex Whittenbury et al. 1970) Bowman et al. 1993.</title>
        <authorList>
            <person name="Kaise H."/>
            <person name="Sawadogo J.B."/>
            <person name="Alam M.S."/>
            <person name="Ueno C."/>
            <person name="Dianou D."/>
            <person name="Shinjo R."/>
            <person name="Asakawa S."/>
        </authorList>
    </citation>
    <scope>NUCLEOTIDE SEQUENCE [LARGE SCALE GENOMIC DNA]</scope>
    <source>
        <strain evidence="9 10">SS37A-Re</strain>
    </source>
</reference>
<sequence>MQTNERQNGSDEDPVGKSYYRDGERWEQEVYRKVTLSRDVWRIVAVCLGAGVAVALGVLWELVPLKSTEVVVLEVDKTTGFTQVARPLEEGGPISERDAVTQAFIVRYIRARETYDPPALRDNFELASLLSCCAAAKELQELYSGSNPKNPVKLWGIQTRVSVYVKSVNFLTDQWKTDPRTPGTAAVRFETTRRGEHGDSVTEHWFANVRFRYTAEPLKNELRYDNPLGFQVIEYRKDQESVAPTVAGGVR</sequence>
<dbReference type="Proteomes" id="UP001317629">
    <property type="component" value="Plasmid pSS37A-Re-2"/>
</dbReference>
<name>A0ABN6VP40_9HYPH</name>
<organism evidence="9 10">
    <name type="scientific">Methylocystis iwaonis</name>
    <dbReference type="NCBI Taxonomy" id="2885079"/>
    <lineage>
        <taxon>Bacteria</taxon>
        <taxon>Pseudomonadati</taxon>
        <taxon>Pseudomonadota</taxon>
        <taxon>Alphaproteobacteria</taxon>
        <taxon>Hyphomicrobiales</taxon>
        <taxon>Methylocystaceae</taxon>
        <taxon>Methylocystis</taxon>
    </lineage>
</organism>